<dbReference type="PANTHER" id="PTHR42883">
    <property type="entry name" value="GLUCOSE-1-PHOSPHATE THYMIDYLTRANSFERASE"/>
    <property type="match status" value="1"/>
</dbReference>
<accession>A0AAV4LHB1</accession>
<dbReference type="NCBIfam" id="TIGR01208">
    <property type="entry name" value="rmlA_long"/>
    <property type="match status" value="1"/>
</dbReference>
<evidence type="ECO:0000259" key="1">
    <source>
        <dbReference type="Pfam" id="PF00483"/>
    </source>
</evidence>
<feature type="domain" description="Nucleotidyl transferase" evidence="1">
    <location>
        <begin position="2"/>
        <end position="235"/>
    </location>
</feature>
<evidence type="ECO:0000313" key="2">
    <source>
        <dbReference type="EMBL" id="GIM47103.1"/>
    </source>
</evidence>
<protein>
    <submittedName>
        <fullName evidence="2">Glucose-1-phosphate thymidylyltransferase</fullName>
    </submittedName>
</protein>
<comment type="caution">
    <text evidence="2">The sequence shown here is derived from an EMBL/GenBank/DDBJ whole genome shotgun (WGS) entry which is preliminary data.</text>
</comment>
<evidence type="ECO:0000313" key="3">
    <source>
        <dbReference type="Proteomes" id="UP001057291"/>
    </source>
</evidence>
<dbReference type="Pfam" id="PF00483">
    <property type="entry name" value="NTP_transferase"/>
    <property type="match status" value="1"/>
</dbReference>
<proteinExistence type="predicted"/>
<name>A0AAV4LHB1_9BACL</name>
<dbReference type="EMBL" id="BOQE01000001">
    <property type="protein sequence ID" value="GIM47103.1"/>
    <property type="molecule type" value="Genomic_DNA"/>
</dbReference>
<dbReference type="SUPFAM" id="SSF53448">
    <property type="entry name" value="Nucleotide-diphospho-sugar transferases"/>
    <property type="match status" value="1"/>
</dbReference>
<dbReference type="InterPro" id="IPR005908">
    <property type="entry name" value="G1P_thy_trans_l"/>
</dbReference>
<dbReference type="AlphaFoldDB" id="A0AAV4LHB1"/>
<gene>
    <name evidence="2" type="ORF">DNHGIG_26520</name>
</gene>
<keyword evidence="3" id="KW-1185">Reference proteome</keyword>
<dbReference type="InterPro" id="IPR005835">
    <property type="entry name" value="NTP_transferase_dom"/>
</dbReference>
<dbReference type="CDD" id="cd04189">
    <property type="entry name" value="G1P_TT_long"/>
    <property type="match status" value="1"/>
</dbReference>
<dbReference type="RefSeq" id="WP_282200126.1">
    <property type="nucleotide sequence ID" value="NZ_BOQE01000001.1"/>
</dbReference>
<dbReference type="InterPro" id="IPR029044">
    <property type="entry name" value="Nucleotide-diphossugar_trans"/>
</dbReference>
<organism evidence="2 3">
    <name type="scientific">Collibacillus ludicampi</name>
    <dbReference type="NCBI Taxonomy" id="2771369"/>
    <lineage>
        <taxon>Bacteria</taxon>
        <taxon>Bacillati</taxon>
        <taxon>Bacillota</taxon>
        <taxon>Bacilli</taxon>
        <taxon>Bacillales</taxon>
        <taxon>Alicyclobacillaceae</taxon>
        <taxon>Collibacillus</taxon>
    </lineage>
</organism>
<reference evidence="2" key="1">
    <citation type="journal article" date="2023" name="Int. J. Syst. Evol. Microbiol.">
        <title>Collibacillus ludicampi gen. nov., sp. nov., a new soil bacterium of the family Alicyclobacillaceae.</title>
        <authorList>
            <person name="Jojima T."/>
            <person name="Ioku Y."/>
            <person name="Fukuta Y."/>
            <person name="Shirasaka N."/>
            <person name="Matsumura Y."/>
            <person name="Mori M."/>
        </authorList>
    </citation>
    <scope>NUCLEOTIDE SEQUENCE</scope>
    <source>
        <strain evidence="2">TP075</strain>
    </source>
</reference>
<sequence length="343" mass="38646">MKGLILCGGKGTRLRPYSYSQPKHLLPIANQPVIQYAIDKMKKAGIREIGIVVPPHFRPHFESVLGDGHVELSLNYIEQKEAKGLADAVRAARSFIQDDPFLLFLGDNFYDGELEGLVQRFYVEKPESLLVVSRVSNPQQFGVVQFEGNQIIRLVEKPQNPPSSFAIVGVYLFTSTIFSMIDRLTPSSRGEYELTDAIQHLIDREYKVTFMITNDWWKDTGQPKDLLSCNRRVLQQLHEQIYENQVNIESSSIEGPVVIGKDTQVIDSVIRGPVKIGNGVKIIRSYIGPYTSISNDVLIEESEIENSIVLDRAHIMNIPQRIDESIIGTEVIMQGVHILALCK</sequence>
<dbReference type="Gene3D" id="3.90.550.10">
    <property type="entry name" value="Spore Coat Polysaccharide Biosynthesis Protein SpsA, Chain A"/>
    <property type="match status" value="1"/>
</dbReference>
<dbReference type="Gene3D" id="2.160.10.10">
    <property type="entry name" value="Hexapeptide repeat proteins"/>
    <property type="match status" value="1"/>
</dbReference>
<dbReference type="PANTHER" id="PTHR42883:SF2">
    <property type="entry name" value="THYMIDYLYLTRANSFERASE"/>
    <property type="match status" value="1"/>
</dbReference>
<dbReference type="Proteomes" id="UP001057291">
    <property type="component" value="Unassembled WGS sequence"/>
</dbReference>